<name>A0A7S1U2C4_9STRA</name>
<dbReference type="EMBL" id="HBGJ01020613">
    <property type="protein sequence ID" value="CAD9255018.1"/>
    <property type="molecule type" value="Transcribed_RNA"/>
</dbReference>
<dbReference type="PRINTS" id="PR00740">
    <property type="entry name" value="GLHYDRLASE27"/>
</dbReference>
<feature type="signal peptide" evidence="8">
    <location>
        <begin position="1"/>
        <end position="16"/>
    </location>
</feature>
<evidence type="ECO:0000256" key="8">
    <source>
        <dbReference type="SAM" id="SignalP"/>
    </source>
</evidence>
<comment type="catalytic activity">
    <reaction evidence="1 7">
        <text>Hydrolysis of terminal, non-reducing alpha-D-galactose residues in alpha-D-galactosides, including galactose oligosaccharides, galactomannans and galactolipids.</text>
        <dbReference type="EC" id="3.2.1.22"/>
    </reaction>
</comment>
<dbReference type="InterPro" id="IPR041233">
    <property type="entry name" value="Melibiase_C"/>
</dbReference>
<dbReference type="GO" id="GO:0004557">
    <property type="term" value="F:alpha-galactosidase activity"/>
    <property type="evidence" value="ECO:0007669"/>
    <property type="project" value="UniProtKB-EC"/>
</dbReference>
<evidence type="ECO:0000256" key="3">
    <source>
        <dbReference type="ARBA" id="ARBA00012755"/>
    </source>
</evidence>
<proteinExistence type="inferred from homology"/>
<dbReference type="SUPFAM" id="SSF51445">
    <property type="entry name" value="(Trans)glycosidases"/>
    <property type="match status" value="1"/>
</dbReference>
<feature type="chain" id="PRO_5031319778" description="Alpha-galactosidase" evidence="8">
    <location>
        <begin position="17"/>
        <end position="462"/>
    </location>
</feature>
<accession>A0A7S1U2C4</accession>
<keyword evidence="6 7" id="KW-0326">Glycosidase</keyword>
<dbReference type="GO" id="GO:0005975">
    <property type="term" value="P:carbohydrate metabolic process"/>
    <property type="evidence" value="ECO:0007669"/>
    <property type="project" value="InterPro"/>
</dbReference>
<keyword evidence="5 7" id="KW-0378">Hydrolase</keyword>
<dbReference type="PANTHER" id="PTHR11452:SF33">
    <property type="entry name" value="ALPHA-GALACTOSIDASE 2"/>
    <property type="match status" value="1"/>
</dbReference>
<dbReference type="CDD" id="cd14792">
    <property type="entry name" value="GH27"/>
    <property type="match status" value="1"/>
</dbReference>
<dbReference type="Pfam" id="PF16499">
    <property type="entry name" value="Melibiase_2"/>
    <property type="match status" value="1"/>
</dbReference>
<evidence type="ECO:0000256" key="1">
    <source>
        <dbReference type="ARBA" id="ARBA00001255"/>
    </source>
</evidence>
<gene>
    <name evidence="10" type="ORF">PPAR1163_LOCUS13386</name>
</gene>
<keyword evidence="4 8" id="KW-0732">Signal</keyword>
<keyword evidence="7" id="KW-1015">Disulfide bond</keyword>
<reference evidence="10" key="1">
    <citation type="submission" date="2021-01" db="EMBL/GenBank/DDBJ databases">
        <authorList>
            <person name="Corre E."/>
            <person name="Pelletier E."/>
            <person name="Niang G."/>
            <person name="Scheremetjew M."/>
            <person name="Finn R."/>
            <person name="Kale V."/>
            <person name="Holt S."/>
            <person name="Cochrane G."/>
            <person name="Meng A."/>
            <person name="Brown T."/>
            <person name="Cohen L."/>
        </authorList>
    </citation>
    <scope>NUCLEOTIDE SEQUENCE</scope>
    <source>
        <strain evidence="10">CCMP2877</strain>
    </source>
</reference>
<comment type="similarity">
    <text evidence="2 7">Belongs to the glycosyl hydrolase 27 family.</text>
</comment>
<evidence type="ECO:0000256" key="6">
    <source>
        <dbReference type="ARBA" id="ARBA00023295"/>
    </source>
</evidence>
<evidence type="ECO:0000259" key="9">
    <source>
        <dbReference type="Pfam" id="PF17801"/>
    </source>
</evidence>
<dbReference type="Gene3D" id="2.60.40.1180">
    <property type="entry name" value="Golgi alpha-mannosidase II"/>
    <property type="match status" value="1"/>
</dbReference>
<evidence type="ECO:0000313" key="10">
    <source>
        <dbReference type="EMBL" id="CAD9255018.1"/>
    </source>
</evidence>
<dbReference type="SUPFAM" id="SSF51011">
    <property type="entry name" value="Glycosyl hydrolase domain"/>
    <property type="match status" value="1"/>
</dbReference>
<dbReference type="PANTHER" id="PTHR11452">
    <property type="entry name" value="ALPHA-GALACTOSIDASE/ALPHA-N-ACETYLGALACTOSAMINIDASE"/>
    <property type="match status" value="1"/>
</dbReference>
<dbReference type="AlphaFoldDB" id="A0A7S1U2C4"/>
<evidence type="ECO:0000256" key="7">
    <source>
        <dbReference type="RuleBase" id="RU361168"/>
    </source>
</evidence>
<dbReference type="Pfam" id="PF17801">
    <property type="entry name" value="Melibiase_C"/>
    <property type="match status" value="1"/>
</dbReference>
<evidence type="ECO:0000256" key="2">
    <source>
        <dbReference type="ARBA" id="ARBA00009743"/>
    </source>
</evidence>
<organism evidence="10">
    <name type="scientific">Phaeomonas parva</name>
    <dbReference type="NCBI Taxonomy" id="124430"/>
    <lineage>
        <taxon>Eukaryota</taxon>
        <taxon>Sar</taxon>
        <taxon>Stramenopiles</taxon>
        <taxon>Ochrophyta</taxon>
        <taxon>Pinguiophyceae</taxon>
        <taxon>Pinguiochrysidales</taxon>
        <taxon>Pinguiochrysidaceae</taxon>
        <taxon>Phaeomonas</taxon>
    </lineage>
</organism>
<dbReference type="InterPro" id="IPR013785">
    <property type="entry name" value="Aldolase_TIM"/>
</dbReference>
<dbReference type="InterPro" id="IPR013780">
    <property type="entry name" value="Glyco_hydro_b"/>
</dbReference>
<dbReference type="InterPro" id="IPR002241">
    <property type="entry name" value="Glyco_hydro_27"/>
</dbReference>
<evidence type="ECO:0000256" key="4">
    <source>
        <dbReference type="ARBA" id="ARBA00022729"/>
    </source>
</evidence>
<feature type="domain" description="Alpha galactosidase C-terminal" evidence="9">
    <location>
        <begin position="377"/>
        <end position="455"/>
    </location>
</feature>
<protein>
    <recommendedName>
        <fullName evidence="3 7">Alpha-galactosidase</fullName>
        <ecNumber evidence="3 7">3.2.1.22</ecNumber>
    </recommendedName>
    <alternativeName>
        <fullName evidence="7">Melibiase</fullName>
    </alternativeName>
</protein>
<dbReference type="Gene3D" id="3.20.20.70">
    <property type="entry name" value="Aldolase class I"/>
    <property type="match status" value="1"/>
</dbReference>
<dbReference type="EC" id="3.2.1.22" evidence="3 7"/>
<dbReference type="InterPro" id="IPR017853">
    <property type="entry name" value="GH"/>
</dbReference>
<sequence length="462" mass="52691">MRPVAALLAALAAIDAHEEVGTGCKAGVDCKPPRGWRSWNCYADEVTQSRMMAIMDAFVDSSRGISLKDLGYIEVGLDDSYQLCRSGEHNSFHAWTNDRDKLVAMIDTRKFPDMKGMVDYAHERGLKAGFYANNCICMEMNYHKNEEIEAHYQGDAFDMLHYGFDSIKLDGCGEFKDLERWQRTLNATGKYYAIESCHWGLDAPTREWCPYSYFRTSKDIKPTWFSVFKNLQTMHRFLEYPKALSRKGCWAYADMLEVGNLATYEENRSHFAAWAITSNPLILGLDVMDQKTLDSVWDIISNEEILDINEVWAGHPGFFVKRQIAYFSPMLKGSAEERRMEELTEEQLADLQAEPNLIANIEGGMTQAWDYISHMYDQIQIWAKPQPNGKLAVLVLNNAAWSARTRIRFKDLGFPGGDDAHVHVRCTYEHEDLGSFVGHIDINHLKSHDSRLYVLTPQAAAA</sequence>
<evidence type="ECO:0000256" key="5">
    <source>
        <dbReference type="ARBA" id="ARBA00022801"/>
    </source>
</evidence>